<dbReference type="GeneID" id="54291029"/>
<dbReference type="RefSeq" id="XP_033387671.1">
    <property type="nucleotide sequence ID" value="XM_033533632.1"/>
</dbReference>
<evidence type="ECO:0000313" key="1">
    <source>
        <dbReference type="EMBL" id="KAF2019332.1"/>
    </source>
</evidence>
<dbReference type="GO" id="GO:0032259">
    <property type="term" value="P:methylation"/>
    <property type="evidence" value="ECO:0007669"/>
    <property type="project" value="UniProtKB-KW"/>
</dbReference>
<proteinExistence type="predicted"/>
<evidence type="ECO:0000313" key="2">
    <source>
        <dbReference type="Proteomes" id="UP000799778"/>
    </source>
</evidence>
<dbReference type="Gene3D" id="3.40.50.150">
    <property type="entry name" value="Vaccinia Virus protein VP39"/>
    <property type="match status" value="1"/>
</dbReference>
<dbReference type="InterPro" id="IPR029063">
    <property type="entry name" value="SAM-dependent_MTases_sf"/>
</dbReference>
<name>A0A6A5Y1I2_9PLEO</name>
<dbReference type="PANTHER" id="PTHR43591">
    <property type="entry name" value="METHYLTRANSFERASE"/>
    <property type="match status" value="1"/>
</dbReference>
<keyword evidence="1" id="KW-0808">Transferase</keyword>
<sequence>MSSAREELRIVNIHDRDFQKYSVDNRIYCVPVDDYEEERLHLQHELLLRVCDQKLFFPPIEYPLSVLDCGYGRGEWAVAMAENYEECEVTGIDIYPISLPDEPDNLDLFGYNLNDRLTEVCNRNSYDLVHSRFVAPGIKANRWPSYTRDMKALLKPNGWVQMMEYYPNIQSDNGRLSRQSALTKWWRKYAAAMEAMNRNPRIGTRLQDLMRDAGLRDVRGTALHLHIGDWDQDPVKASIGRDNAEQVRELLESLAVWPLPELPDWDITKVNALVDDARAEIRDRTLKLYITVYVAWGRRSSRG</sequence>
<keyword evidence="2" id="KW-1185">Reference proteome</keyword>
<dbReference type="Pfam" id="PF13489">
    <property type="entry name" value="Methyltransf_23"/>
    <property type="match status" value="1"/>
</dbReference>
<organism evidence="1 2">
    <name type="scientific">Aaosphaeria arxii CBS 175.79</name>
    <dbReference type="NCBI Taxonomy" id="1450172"/>
    <lineage>
        <taxon>Eukaryota</taxon>
        <taxon>Fungi</taxon>
        <taxon>Dikarya</taxon>
        <taxon>Ascomycota</taxon>
        <taxon>Pezizomycotina</taxon>
        <taxon>Dothideomycetes</taxon>
        <taxon>Pleosporomycetidae</taxon>
        <taxon>Pleosporales</taxon>
        <taxon>Pleosporales incertae sedis</taxon>
        <taxon>Aaosphaeria</taxon>
    </lineage>
</organism>
<dbReference type="OrthoDB" id="506498at2759"/>
<gene>
    <name evidence="1" type="ORF">BU24DRAFT_489320</name>
</gene>
<dbReference type="CDD" id="cd02440">
    <property type="entry name" value="AdoMet_MTases"/>
    <property type="match status" value="1"/>
</dbReference>
<dbReference type="SUPFAM" id="SSF53335">
    <property type="entry name" value="S-adenosyl-L-methionine-dependent methyltransferases"/>
    <property type="match status" value="1"/>
</dbReference>
<keyword evidence="1" id="KW-0489">Methyltransferase</keyword>
<reference evidence="1" key="1">
    <citation type="journal article" date="2020" name="Stud. Mycol.">
        <title>101 Dothideomycetes genomes: a test case for predicting lifestyles and emergence of pathogens.</title>
        <authorList>
            <person name="Haridas S."/>
            <person name="Albert R."/>
            <person name="Binder M."/>
            <person name="Bloem J."/>
            <person name="Labutti K."/>
            <person name="Salamov A."/>
            <person name="Andreopoulos B."/>
            <person name="Baker S."/>
            <person name="Barry K."/>
            <person name="Bills G."/>
            <person name="Bluhm B."/>
            <person name="Cannon C."/>
            <person name="Castanera R."/>
            <person name="Culley D."/>
            <person name="Daum C."/>
            <person name="Ezra D."/>
            <person name="Gonzalez J."/>
            <person name="Henrissat B."/>
            <person name="Kuo A."/>
            <person name="Liang C."/>
            <person name="Lipzen A."/>
            <person name="Lutzoni F."/>
            <person name="Magnuson J."/>
            <person name="Mondo S."/>
            <person name="Nolan M."/>
            <person name="Ohm R."/>
            <person name="Pangilinan J."/>
            <person name="Park H.-J."/>
            <person name="Ramirez L."/>
            <person name="Alfaro M."/>
            <person name="Sun H."/>
            <person name="Tritt A."/>
            <person name="Yoshinaga Y."/>
            <person name="Zwiers L.-H."/>
            <person name="Turgeon B."/>
            <person name="Goodwin S."/>
            <person name="Spatafora J."/>
            <person name="Crous P."/>
            <person name="Grigoriev I."/>
        </authorList>
    </citation>
    <scope>NUCLEOTIDE SEQUENCE</scope>
    <source>
        <strain evidence="1">CBS 175.79</strain>
    </source>
</reference>
<dbReference type="PANTHER" id="PTHR43591:SF24">
    <property type="entry name" value="2-METHOXY-6-POLYPRENYL-1,4-BENZOQUINOL METHYLASE, MITOCHONDRIAL"/>
    <property type="match status" value="1"/>
</dbReference>
<dbReference type="Proteomes" id="UP000799778">
    <property type="component" value="Unassembled WGS sequence"/>
</dbReference>
<protein>
    <submittedName>
        <fullName evidence="1">S-adenosyl-L-methionine-dependent methyltransferase</fullName>
    </submittedName>
</protein>
<dbReference type="GO" id="GO:0008168">
    <property type="term" value="F:methyltransferase activity"/>
    <property type="evidence" value="ECO:0007669"/>
    <property type="project" value="UniProtKB-KW"/>
</dbReference>
<dbReference type="EMBL" id="ML978067">
    <property type="protein sequence ID" value="KAF2019332.1"/>
    <property type="molecule type" value="Genomic_DNA"/>
</dbReference>
<dbReference type="AlphaFoldDB" id="A0A6A5Y1I2"/>
<accession>A0A6A5Y1I2</accession>